<dbReference type="Proteomes" id="UP000175707">
    <property type="component" value="Unassembled WGS sequence"/>
</dbReference>
<evidence type="ECO:0000256" key="1">
    <source>
        <dbReference type="SAM" id="MobiDB-lite"/>
    </source>
</evidence>
<accession>A0A1E7YW05</accession>
<feature type="domain" description="ATPase AAA-type core" evidence="2">
    <location>
        <begin position="311"/>
        <end position="447"/>
    </location>
</feature>
<dbReference type="Gene3D" id="3.40.50.300">
    <property type="entry name" value="P-loop containing nucleotide triphosphate hydrolases"/>
    <property type="match status" value="1"/>
</dbReference>
<dbReference type="EMBL" id="LZYH01000534">
    <property type="protein sequence ID" value="OFC60377.1"/>
    <property type="molecule type" value="Genomic_DNA"/>
</dbReference>
<dbReference type="InterPro" id="IPR027417">
    <property type="entry name" value="P-loop_NTPase"/>
</dbReference>
<evidence type="ECO:0000259" key="2">
    <source>
        <dbReference type="Pfam" id="PF00004"/>
    </source>
</evidence>
<dbReference type="InterPro" id="IPR003959">
    <property type="entry name" value="ATPase_AAA_core"/>
</dbReference>
<organism evidence="3 4">
    <name type="scientific">Acidithiobacillus caldus</name>
    <dbReference type="NCBI Taxonomy" id="33059"/>
    <lineage>
        <taxon>Bacteria</taxon>
        <taxon>Pseudomonadati</taxon>
        <taxon>Pseudomonadota</taxon>
        <taxon>Acidithiobacillia</taxon>
        <taxon>Acidithiobacillales</taxon>
        <taxon>Acidithiobacillaceae</taxon>
        <taxon>Acidithiobacillus</taxon>
    </lineage>
</organism>
<dbReference type="GO" id="GO:0006515">
    <property type="term" value="P:protein quality control for misfolded or incompletely synthesized proteins"/>
    <property type="evidence" value="ECO:0007669"/>
    <property type="project" value="TreeGrafter"/>
</dbReference>
<dbReference type="Pfam" id="PF00004">
    <property type="entry name" value="AAA"/>
    <property type="match status" value="1"/>
</dbReference>
<protein>
    <recommendedName>
        <fullName evidence="2">ATPase AAA-type core domain-containing protein</fullName>
    </recommendedName>
</protein>
<evidence type="ECO:0000313" key="4">
    <source>
        <dbReference type="Proteomes" id="UP000175707"/>
    </source>
</evidence>
<feature type="compositionally biased region" description="Polar residues" evidence="1">
    <location>
        <begin position="222"/>
        <end position="231"/>
    </location>
</feature>
<evidence type="ECO:0000313" key="3">
    <source>
        <dbReference type="EMBL" id="OFC60377.1"/>
    </source>
</evidence>
<dbReference type="PANTHER" id="PTHR43718">
    <property type="entry name" value="LON PROTEASE"/>
    <property type="match status" value="1"/>
</dbReference>
<dbReference type="AlphaFoldDB" id="A0A1E7YW05"/>
<dbReference type="GO" id="GO:0004176">
    <property type="term" value="F:ATP-dependent peptidase activity"/>
    <property type="evidence" value="ECO:0007669"/>
    <property type="project" value="InterPro"/>
</dbReference>
<comment type="caution">
    <text evidence="3">The sequence shown here is derived from an EMBL/GenBank/DDBJ whole genome shotgun (WGS) entry which is preliminary data.</text>
</comment>
<dbReference type="GO" id="GO:0004252">
    <property type="term" value="F:serine-type endopeptidase activity"/>
    <property type="evidence" value="ECO:0007669"/>
    <property type="project" value="InterPro"/>
</dbReference>
<dbReference type="SUPFAM" id="SSF52540">
    <property type="entry name" value="P-loop containing nucleoside triphosphate hydrolases"/>
    <property type="match status" value="1"/>
</dbReference>
<dbReference type="GO" id="GO:0003697">
    <property type="term" value="F:single-stranded DNA binding"/>
    <property type="evidence" value="ECO:0007669"/>
    <property type="project" value="TreeGrafter"/>
</dbReference>
<dbReference type="InterPro" id="IPR027065">
    <property type="entry name" value="Lon_Prtase"/>
</dbReference>
<dbReference type="GO" id="GO:0005524">
    <property type="term" value="F:ATP binding"/>
    <property type="evidence" value="ECO:0007669"/>
    <property type="project" value="InterPro"/>
</dbReference>
<feature type="region of interest" description="Disordered" evidence="1">
    <location>
        <begin position="188"/>
        <end position="231"/>
    </location>
</feature>
<feature type="compositionally biased region" description="Basic and acidic residues" evidence="1">
    <location>
        <begin position="188"/>
        <end position="213"/>
    </location>
</feature>
<reference evidence="3 4" key="1">
    <citation type="submission" date="2016-06" db="EMBL/GenBank/DDBJ databases">
        <title>Gene turnover analysis identifies the evolutionary adaptation of the extremophile Acidithiobacillus caldus.</title>
        <authorList>
            <person name="Zhang X."/>
        </authorList>
    </citation>
    <scope>NUCLEOTIDE SEQUENCE [LARGE SCALE GENOMIC DNA]</scope>
    <source>
        <strain evidence="3 4">S1</strain>
    </source>
</reference>
<dbReference type="GO" id="GO:0007005">
    <property type="term" value="P:mitochondrion organization"/>
    <property type="evidence" value="ECO:0007669"/>
    <property type="project" value="TreeGrafter"/>
</dbReference>
<dbReference type="PANTHER" id="PTHR43718:SF2">
    <property type="entry name" value="LON PROTEASE HOMOLOG, MITOCHONDRIAL"/>
    <property type="match status" value="1"/>
</dbReference>
<gene>
    <name evidence="3" type="ORF">BAE30_08190</name>
</gene>
<dbReference type="GO" id="GO:0051131">
    <property type="term" value="P:chaperone-mediated protein complex assembly"/>
    <property type="evidence" value="ECO:0007669"/>
    <property type="project" value="TreeGrafter"/>
</dbReference>
<sequence>MTTLDLSTLTPLVETVKDLDATLWTLDRCTPSHHQTLSALTEACTQADLAWYRLFTGSDAGEEPLDAETWRTLRPLAATLLDGHAPLWLSGFYAERPTIVSLYLWIVRQYLQQAARHKEPPFPTVLLADLLARQVRGSNDMATTWPRVAFSETGLAIRATELASEVVALLAEHCAGPGGFLEGLREQHGVRPREENGATGEESPRVGGHRDVPEFDDFPSEAQANRPQNNPFVRITHEFSDAVDSSVQHRVEQAAGEPFPFAGTALHDDPAAIAQVFATLSAEFPHFQELTDFLHGQTMLLKAVGFSVPPVLILGQPAIGKTHFSARFAELTGIPFAFKSMAGVSDAFVLTGLDPSWKNSKVGFIASTFLRYQVANPLIFLDEIDKISRDRRHDPEHALLELLETQTARNFFDEHITNVALDISKVSFLATANDPEALSEPLRSRFLVFTIPAPDREQRRRIVPILHRDLLKQLGLRETSLPTAVRDFLAEQDWDFRQVRHRLRQALGRACVRRGSPEALRVDDFDTPARRTVRMGFSL</sequence>
<proteinExistence type="predicted"/>
<name>A0A1E7YW05_9PROT</name>
<dbReference type="GO" id="GO:0016887">
    <property type="term" value="F:ATP hydrolysis activity"/>
    <property type="evidence" value="ECO:0007669"/>
    <property type="project" value="InterPro"/>
</dbReference>